<evidence type="ECO:0000313" key="2">
    <source>
        <dbReference type="Proteomes" id="UP000054653"/>
    </source>
</evidence>
<comment type="caution">
    <text evidence="1">The sequence shown here is derived from an EMBL/GenBank/DDBJ whole genome shotgun (WGS) entry which is preliminary data.</text>
</comment>
<sequence length="32" mass="3721">LPGVVRNCHIWVRVPICMQTPPNLKLFLTINF</sequence>
<reference evidence="1 2" key="1">
    <citation type="submission" date="2015-01" db="EMBL/GenBank/DDBJ databases">
        <title>Evolution of Trichinella species and genotypes.</title>
        <authorList>
            <person name="Korhonen P.K."/>
            <person name="Edoardo P."/>
            <person name="Giuseppe L.R."/>
            <person name="Gasser R.B."/>
        </authorList>
    </citation>
    <scope>NUCLEOTIDE SEQUENCE [LARGE SCALE GENOMIC DNA]</scope>
    <source>
        <strain evidence="1">ISS120</strain>
    </source>
</reference>
<dbReference type="AlphaFoldDB" id="A0A0V1B284"/>
<evidence type="ECO:0000313" key="1">
    <source>
        <dbReference type="EMBL" id="KRY31142.1"/>
    </source>
</evidence>
<gene>
    <name evidence="1" type="ORF">T03_1619</name>
</gene>
<dbReference type="EMBL" id="JYDI01001427">
    <property type="protein sequence ID" value="KRY31142.1"/>
    <property type="molecule type" value="Genomic_DNA"/>
</dbReference>
<dbReference type="Proteomes" id="UP000054653">
    <property type="component" value="Unassembled WGS sequence"/>
</dbReference>
<proteinExistence type="predicted"/>
<accession>A0A0V1B284</accession>
<protein>
    <submittedName>
        <fullName evidence="1">Uncharacterized protein</fullName>
    </submittedName>
</protein>
<keyword evidence="2" id="KW-1185">Reference proteome</keyword>
<name>A0A0V1B284_TRIBR</name>
<feature type="non-terminal residue" evidence="1">
    <location>
        <position position="1"/>
    </location>
</feature>
<organism evidence="1 2">
    <name type="scientific">Trichinella britovi</name>
    <name type="common">Parasitic roundworm</name>
    <dbReference type="NCBI Taxonomy" id="45882"/>
    <lineage>
        <taxon>Eukaryota</taxon>
        <taxon>Metazoa</taxon>
        <taxon>Ecdysozoa</taxon>
        <taxon>Nematoda</taxon>
        <taxon>Enoplea</taxon>
        <taxon>Dorylaimia</taxon>
        <taxon>Trichinellida</taxon>
        <taxon>Trichinellidae</taxon>
        <taxon>Trichinella</taxon>
    </lineage>
</organism>
<feature type="non-terminal residue" evidence="1">
    <location>
        <position position="32"/>
    </location>
</feature>